<keyword evidence="4" id="KW-0479">Metal-binding</keyword>
<protein>
    <submittedName>
        <fullName evidence="13">Crossover junction endodeoxyribonuclease RuvC</fullName>
        <ecNumber evidence="13">3.1.22.4</ecNumber>
    </submittedName>
</protein>
<dbReference type="GO" id="GO:0046872">
    <property type="term" value="F:metal ion binding"/>
    <property type="evidence" value="ECO:0007669"/>
    <property type="project" value="UniProtKB-KW"/>
</dbReference>
<evidence type="ECO:0000256" key="10">
    <source>
        <dbReference type="ARBA" id="ARBA00023172"/>
    </source>
</evidence>
<dbReference type="InterPro" id="IPR020563">
    <property type="entry name" value="X-over_junc_endoDNase_Mg_BS"/>
</dbReference>
<evidence type="ECO:0000256" key="2">
    <source>
        <dbReference type="ARBA" id="ARBA00022490"/>
    </source>
</evidence>
<name>A0A645CL15_9ZZZZ</name>
<evidence type="ECO:0000256" key="1">
    <source>
        <dbReference type="ARBA" id="ARBA00009518"/>
    </source>
</evidence>
<dbReference type="GO" id="GO:0003677">
    <property type="term" value="F:DNA binding"/>
    <property type="evidence" value="ECO:0007669"/>
    <property type="project" value="UniProtKB-KW"/>
</dbReference>
<dbReference type="NCBIfam" id="TIGR00228">
    <property type="entry name" value="ruvC"/>
    <property type="match status" value="1"/>
</dbReference>
<keyword evidence="12" id="KW-0472">Membrane</keyword>
<evidence type="ECO:0000256" key="4">
    <source>
        <dbReference type="ARBA" id="ARBA00022723"/>
    </source>
</evidence>
<keyword evidence="2" id="KW-0963">Cytoplasm</keyword>
<reference evidence="13" key="1">
    <citation type="submission" date="2019-08" db="EMBL/GenBank/DDBJ databases">
        <authorList>
            <person name="Kucharzyk K."/>
            <person name="Murdoch R.W."/>
            <person name="Higgins S."/>
            <person name="Loffler F."/>
        </authorList>
    </citation>
    <scope>NUCLEOTIDE SEQUENCE</scope>
</reference>
<keyword evidence="11" id="KW-0234">DNA repair</keyword>
<dbReference type="GO" id="GO:0006281">
    <property type="term" value="P:DNA repair"/>
    <property type="evidence" value="ECO:0007669"/>
    <property type="project" value="UniProtKB-KW"/>
</dbReference>
<keyword evidence="10" id="KW-0233">DNA recombination</keyword>
<dbReference type="GO" id="GO:0008821">
    <property type="term" value="F:crossover junction DNA endonuclease activity"/>
    <property type="evidence" value="ECO:0007669"/>
    <property type="project" value="InterPro"/>
</dbReference>
<evidence type="ECO:0000256" key="11">
    <source>
        <dbReference type="ARBA" id="ARBA00023204"/>
    </source>
</evidence>
<accession>A0A645CL15</accession>
<evidence type="ECO:0000256" key="8">
    <source>
        <dbReference type="ARBA" id="ARBA00022842"/>
    </source>
</evidence>
<proteinExistence type="inferred from homology"/>
<dbReference type="InterPro" id="IPR002176">
    <property type="entry name" value="X-over_junc_endoDNase_RuvC"/>
</dbReference>
<evidence type="ECO:0000313" key="13">
    <source>
        <dbReference type="EMBL" id="MPM77623.1"/>
    </source>
</evidence>
<dbReference type="Gene3D" id="3.30.420.10">
    <property type="entry name" value="Ribonuclease H-like superfamily/Ribonuclease H"/>
    <property type="match status" value="1"/>
</dbReference>
<comment type="caution">
    <text evidence="13">The sequence shown here is derived from an EMBL/GenBank/DDBJ whole genome shotgun (WGS) entry which is preliminary data.</text>
</comment>
<dbReference type="InterPro" id="IPR036397">
    <property type="entry name" value="RNaseH_sf"/>
</dbReference>
<organism evidence="13">
    <name type="scientific">bioreactor metagenome</name>
    <dbReference type="NCBI Taxonomy" id="1076179"/>
    <lineage>
        <taxon>unclassified sequences</taxon>
        <taxon>metagenomes</taxon>
        <taxon>ecological metagenomes</taxon>
    </lineage>
</organism>
<keyword evidence="7 13" id="KW-0378">Hydrolase</keyword>
<evidence type="ECO:0000256" key="12">
    <source>
        <dbReference type="SAM" id="Phobius"/>
    </source>
</evidence>
<keyword evidence="3" id="KW-0540">Nuclease</keyword>
<dbReference type="Pfam" id="PF02075">
    <property type="entry name" value="RuvC"/>
    <property type="match status" value="1"/>
</dbReference>
<dbReference type="HAMAP" id="MF_00034">
    <property type="entry name" value="RuvC"/>
    <property type="match status" value="1"/>
</dbReference>
<dbReference type="GO" id="GO:0006310">
    <property type="term" value="P:DNA recombination"/>
    <property type="evidence" value="ECO:0007669"/>
    <property type="project" value="UniProtKB-KW"/>
</dbReference>
<keyword evidence="6" id="KW-0227">DNA damage</keyword>
<dbReference type="NCBIfam" id="NF000711">
    <property type="entry name" value="PRK00039.2-1"/>
    <property type="match status" value="1"/>
</dbReference>
<keyword evidence="8" id="KW-0460">Magnesium</keyword>
<dbReference type="PRINTS" id="PR00696">
    <property type="entry name" value="RSOLVASERUVC"/>
</dbReference>
<dbReference type="PANTHER" id="PTHR30194">
    <property type="entry name" value="CROSSOVER JUNCTION ENDODEOXYRIBONUCLEASE RUVC"/>
    <property type="match status" value="1"/>
</dbReference>
<evidence type="ECO:0000256" key="7">
    <source>
        <dbReference type="ARBA" id="ARBA00022801"/>
    </source>
</evidence>
<dbReference type="EMBL" id="VSSQ01028069">
    <property type="protein sequence ID" value="MPM77623.1"/>
    <property type="molecule type" value="Genomic_DNA"/>
</dbReference>
<dbReference type="AlphaFoldDB" id="A0A645CL15"/>
<keyword evidence="5" id="KW-0255">Endonuclease</keyword>
<feature type="transmembrane region" description="Helical" evidence="12">
    <location>
        <begin position="26"/>
        <end position="52"/>
    </location>
</feature>
<keyword evidence="12" id="KW-1133">Transmembrane helix</keyword>
<gene>
    <name evidence="13" type="primary">ruvC_30</name>
    <name evidence="13" type="ORF">SDC9_124630</name>
</gene>
<evidence type="ECO:0000256" key="3">
    <source>
        <dbReference type="ARBA" id="ARBA00022722"/>
    </source>
</evidence>
<sequence length="197" mass="21886">MLYKNGAAIFLLYFFSEKGYSIHNEYMFGLDVFCLIIMGIDPGIAILGYGILDLEGNKYKIIDYGALTTESDVPMPDRLTCLYNGLSLLLNKYKPDAYAIEELFFNKNIKTALTVGHARGIAILAASILGIPIFEYTPLQVKQAIVGYGRADKKQIQQMVKMLLRLNETPKPDDVADALAVAICHGNSSRFSSLFKL</sequence>
<dbReference type="EC" id="3.1.22.4" evidence="13"/>
<comment type="similarity">
    <text evidence="1">Belongs to the RuvC family.</text>
</comment>
<dbReference type="CDD" id="cd16962">
    <property type="entry name" value="RuvC"/>
    <property type="match status" value="1"/>
</dbReference>
<dbReference type="PROSITE" id="PS01321">
    <property type="entry name" value="RUVC"/>
    <property type="match status" value="1"/>
</dbReference>
<evidence type="ECO:0000256" key="5">
    <source>
        <dbReference type="ARBA" id="ARBA00022759"/>
    </source>
</evidence>
<keyword evidence="9" id="KW-0238">DNA-binding</keyword>
<dbReference type="SUPFAM" id="SSF53098">
    <property type="entry name" value="Ribonuclease H-like"/>
    <property type="match status" value="1"/>
</dbReference>
<dbReference type="PANTHER" id="PTHR30194:SF3">
    <property type="entry name" value="CROSSOVER JUNCTION ENDODEOXYRIBONUCLEASE RUVC"/>
    <property type="match status" value="1"/>
</dbReference>
<evidence type="ECO:0000256" key="6">
    <source>
        <dbReference type="ARBA" id="ARBA00022763"/>
    </source>
</evidence>
<evidence type="ECO:0000256" key="9">
    <source>
        <dbReference type="ARBA" id="ARBA00023125"/>
    </source>
</evidence>
<keyword evidence="12" id="KW-0812">Transmembrane</keyword>
<dbReference type="FunFam" id="3.30.420.10:FF:000002">
    <property type="entry name" value="Crossover junction endodeoxyribonuclease RuvC"/>
    <property type="match status" value="1"/>
</dbReference>
<dbReference type="InterPro" id="IPR012337">
    <property type="entry name" value="RNaseH-like_sf"/>
</dbReference>